<evidence type="ECO:0000313" key="9">
    <source>
        <dbReference type="Proteomes" id="UP000237925"/>
    </source>
</evidence>
<dbReference type="Proteomes" id="UP000237925">
    <property type="component" value="Chromosome"/>
</dbReference>
<evidence type="ECO:0000256" key="7">
    <source>
        <dbReference type="RuleBase" id="RU364069"/>
    </source>
</evidence>
<comment type="catalytic activity">
    <reaction evidence="1 7">
        <text>dTDP-4-dehydro-6-deoxy-alpha-D-glucose = dTDP-4-dehydro-beta-L-rhamnose</text>
        <dbReference type="Rhea" id="RHEA:16969"/>
        <dbReference type="ChEBI" id="CHEBI:57649"/>
        <dbReference type="ChEBI" id="CHEBI:62830"/>
        <dbReference type="EC" id="5.1.3.13"/>
    </reaction>
</comment>
<organism evidence="8 9">
    <name type="scientific">Melaminivora suipulveris</name>
    <dbReference type="NCBI Taxonomy" id="2109913"/>
    <lineage>
        <taxon>Bacteria</taxon>
        <taxon>Pseudomonadati</taxon>
        <taxon>Pseudomonadota</taxon>
        <taxon>Betaproteobacteria</taxon>
        <taxon>Burkholderiales</taxon>
        <taxon>Comamonadaceae</taxon>
        <taxon>Melaminivora</taxon>
    </lineage>
</organism>
<dbReference type="SUPFAM" id="SSF51182">
    <property type="entry name" value="RmlC-like cupins"/>
    <property type="match status" value="1"/>
</dbReference>
<evidence type="ECO:0000256" key="6">
    <source>
        <dbReference type="PIRSR" id="PIRSR600888-3"/>
    </source>
</evidence>
<dbReference type="CDD" id="cd00438">
    <property type="entry name" value="cupin_RmlC"/>
    <property type="match status" value="1"/>
</dbReference>
<accession>A0A2R3QAQ9</accession>
<keyword evidence="9" id="KW-1185">Reference proteome</keyword>
<comment type="similarity">
    <text evidence="7">Belongs to the dTDP-4-dehydrorhamnose 3,5-epimerase family.</text>
</comment>
<dbReference type="Pfam" id="PF00908">
    <property type="entry name" value="dTDP_sugar_isom"/>
    <property type="match status" value="1"/>
</dbReference>
<evidence type="ECO:0000256" key="5">
    <source>
        <dbReference type="PIRSR" id="PIRSR600888-1"/>
    </source>
</evidence>
<dbReference type="InterPro" id="IPR014710">
    <property type="entry name" value="RmlC-like_jellyroll"/>
</dbReference>
<evidence type="ECO:0000256" key="2">
    <source>
        <dbReference type="ARBA" id="ARBA00001997"/>
    </source>
</evidence>
<dbReference type="OrthoDB" id="9800680at2"/>
<evidence type="ECO:0000313" key="8">
    <source>
        <dbReference type="EMBL" id="AVO48839.1"/>
    </source>
</evidence>
<evidence type="ECO:0000256" key="4">
    <source>
        <dbReference type="ARBA" id="ARBA00019595"/>
    </source>
</evidence>
<dbReference type="GO" id="GO:0008830">
    <property type="term" value="F:dTDP-4-dehydrorhamnose 3,5-epimerase activity"/>
    <property type="evidence" value="ECO:0007669"/>
    <property type="project" value="UniProtKB-UniRule"/>
</dbReference>
<evidence type="ECO:0000256" key="1">
    <source>
        <dbReference type="ARBA" id="ARBA00001298"/>
    </source>
</evidence>
<keyword evidence="7" id="KW-0413">Isomerase</keyword>
<dbReference type="InterPro" id="IPR000888">
    <property type="entry name" value="RmlC-like"/>
</dbReference>
<dbReference type="RefSeq" id="WP_106683319.1">
    <property type="nucleotide sequence ID" value="NZ_CP027667.1"/>
</dbReference>
<dbReference type="EC" id="5.1.3.13" evidence="3 7"/>
<evidence type="ECO:0000256" key="3">
    <source>
        <dbReference type="ARBA" id="ARBA00012098"/>
    </source>
</evidence>
<dbReference type="NCBIfam" id="TIGR01221">
    <property type="entry name" value="rmlC"/>
    <property type="match status" value="1"/>
</dbReference>
<dbReference type="InterPro" id="IPR011051">
    <property type="entry name" value="RmlC_Cupin_sf"/>
</dbReference>
<protein>
    <recommendedName>
        <fullName evidence="4 7">dTDP-4-dehydrorhamnose 3,5-epimerase</fullName>
        <ecNumber evidence="3 7">5.1.3.13</ecNumber>
    </recommendedName>
    <alternativeName>
        <fullName evidence="7">Thymidine diphospho-4-keto-rhamnose 3,5-epimerase</fullName>
    </alternativeName>
</protein>
<gene>
    <name evidence="8" type="primary">rfbC</name>
    <name evidence="8" type="ORF">C6568_05890</name>
</gene>
<dbReference type="UniPathway" id="UPA00124"/>
<dbReference type="Gene3D" id="2.60.120.10">
    <property type="entry name" value="Jelly Rolls"/>
    <property type="match status" value="1"/>
</dbReference>
<dbReference type="PANTHER" id="PTHR21047:SF2">
    <property type="entry name" value="THYMIDINE DIPHOSPHO-4-KETO-RHAMNOSE 3,5-EPIMERASE"/>
    <property type="match status" value="1"/>
</dbReference>
<sequence>MKVTRLTIPEVVLIEPKVFGDARGFFFESFNQKAFDEATGTRHSFVQDNHSRSSRGVLRGLHYQIRQPQGKLVRVARGAVWDVAVDIRRSSPTFGQWVGAELNEDNQRQLWVPPGFAHGFVVLSESADFLYKTTDYYAPEHERCIAWNDETLAIAWPLEEQPSLSIKDAQGSAFTAATVFD</sequence>
<name>A0A2R3QAQ9_9BURK</name>
<comment type="subunit">
    <text evidence="7">Homodimer.</text>
</comment>
<proteinExistence type="inferred from homology"/>
<dbReference type="AlphaFoldDB" id="A0A2R3QAQ9"/>
<feature type="site" description="Participates in a stacking interaction with the thymidine ring of dTDP-4-oxo-6-deoxyglucose" evidence="6">
    <location>
        <position position="137"/>
    </location>
</feature>
<comment type="function">
    <text evidence="2 7">Catalyzes the epimerization of the C3' and C5'positions of dTDP-6-deoxy-D-xylo-4-hexulose, forming dTDP-6-deoxy-L-lyxo-4-hexulose.</text>
</comment>
<dbReference type="KEGG" id="mela:C6568_05890"/>
<dbReference type="GO" id="GO:0000271">
    <property type="term" value="P:polysaccharide biosynthetic process"/>
    <property type="evidence" value="ECO:0007669"/>
    <property type="project" value="TreeGrafter"/>
</dbReference>
<dbReference type="PANTHER" id="PTHR21047">
    <property type="entry name" value="DTDP-6-DEOXY-D-GLUCOSE-3,5 EPIMERASE"/>
    <property type="match status" value="1"/>
</dbReference>
<dbReference type="GO" id="GO:0019305">
    <property type="term" value="P:dTDP-rhamnose biosynthetic process"/>
    <property type="evidence" value="ECO:0007669"/>
    <property type="project" value="UniProtKB-UniRule"/>
</dbReference>
<dbReference type="GO" id="GO:0005829">
    <property type="term" value="C:cytosol"/>
    <property type="evidence" value="ECO:0007669"/>
    <property type="project" value="TreeGrafter"/>
</dbReference>
<comment type="pathway">
    <text evidence="7">Carbohydrate biosynthesis; dTDP-L-rhamnose biosynthesis.</text>
</comment>
<dbReference type="EMBL" id="CP027667">
    <property type="protein sequence ID" value="AVO48839.1"/>
    <property type="molecule type" value="Genomic_DNA"/>
</dbReference>
<reference evidence="8 9" key="1">
    <citation type="submission" date="2018-03" db="EMBL/GenBank/DDBJ databases">
        <title>Genome sequencing of Melaminivora sp.</title>
        <authorList>
            <person name="Kim S.-J."/>
            <person name="Heo J."/>
            <person name="Ahn J.-H."/>
            <person name="Kwon S.-W."/>
        </authorList>
    </citation>
    <scope>NUCLEOTIDE SEQUENCE [LARGE SCALE GENOMIC DNA]</scope>
    <source>
        <strain evidence="8 9">SC2-9</strain>
    </source>
</reference>
<feature type="active site" description="Proton donor" evidence="5">
    <location>
        <position position="131"/>
    </location>
</feature>
<feature type="active site" description="Proton acceptor" evidence="5">
    <location>
        <position position="62"/>
    </location>
</feature>